<proteinExistence type="predicted"/>
<dbReference type="EMBL" id="JAZHFS010000017">
    <property type="protein sequence ID" value="MEF2113967.1"/>
    <property type="molecule type" value="Genomic_DNA"/>
</dbReference>
<organism evidence="1 2">
    <name type="scientific">Clostridium frigoriphilum</name>
    <dbReference type="NCBI Taxonomy" id="443253"/>
    <lineage>
        <taxon>Bacteria</taxon>
        <taxon>Bacillati</taxon>
        <taxon>Bacillota</taxon>
        <taxon>Clostridia</taxon>
        <taxon>Eubacteriales</taxon>
        <taxon>Clostridiaceae</taxon>
        <taxon>Clostridium</taxon>
    </lineage>
</organism>
<dbReference type="RefSeq" id="WP_216252416.1">
    <property type="nucleotide sequence ID" value="NZ_JAZHFS010000017.1"/>
</dbReference>
<reference evidence="1 2" key="1">
    <citation type="submission" date="2023-11" db="EMBL/GenBank/DDBJ databases">
        <title>Draft genome sequence of a psychrophilic Clostridium strain from permafrost water brine.</title>
        <authorList>
            <person name="Shcherbakova V.A."/>
            <person name="Trubitsyn V.E."/>
            <person name="Zakharyuk A.G."/>
        </authorList>
    </citation>
    <scope>NUCLEOTIDE SEQUENCE [LARGE SCALE GENOMIC DNA]</scope>
    <source>
        <strain evidence="1 2">14F</strain>
    </source>
</reference>
<comment type="caution">
    <text evidence="1">The sequence shown here is derived from an EMBL/GenBank/DDBJ whole genome shotgun (WGS) entry which is preliminary data.</text>
</comment>
<accession>A0ABU7URE6</accession>
<name>A0ABU7URE6_9CLOT</name>
<evidence type="ECO:0000313" key="2">
    <source>
        <dbReference type="Proteomes" id="UP001498469"/>
    </source>
</evidence>
<sequence>MLILLEYNEIILSFTQNELIDLGLGIAKGEIKQKNIYEWIKKHKTTKKEGTIIYTMYPLHPF</sequence>
<evidence type="ECO:0000313" key="1">
    <source>
        <dbReference type="EMBL" id="MEF2113967.1"/>
    </source>
</evidence>
<dbReference type="Proteomes" id="UP001498469">
    <property type="component" value="Unassembled WGS sequence"/>
</dbReference>
<keyword evidence="2" id="KW-1185">Reference proteome</keyword>
<gene>
    <name evidence="1" type="ORF">SJI18_16815</name>
</gene>
<protein>
    <submittedName>
        <fullName evidence="1">Type II toxin-antitoxin system death-on-curing family toxin</fullName>
    </submittedName>
</protein>